<evidence type="ECO:0000313" key="3">
    <source>
        <dbReference type="EMBL" id="MDU0200851.1"/>
    </source>
</evidence>
<dbReference type="CDD" id="cd04301">
    <property type="entry name" value="NAT_SF"/>
    <property type="match status" value="1"/>
</dbReference>
<accession>A0ABU3R9U6</accession>
<reference evidence="3 4" key="1">
    <citation type="submission" date="2023-10" db="EMBL/GenBank/DDBJ databases">
        <title>Paenibacillus strain PFR10 Genome sequencing and assembly.</title>
        <authorList>
            <person name="Kim I."/>
        </authorList>
    </citation>
    <scope>NUCLEOTIDE SEQUENCE [LARGE SCALE GENOMIC DNA]</scope>
    <source>
        <strain evidence="3 4">PFR10</strain>
    </source>
</reference>
<dbReference type="PANTHER" id="PTHR13947">
    <property type="entry name" value="GNAT FAMILY N-ACETYLTRANSFERASE"/>
    <property type="match status" value="1"/>
</dbReference>
<dbReference type="InterPro" id="IPR000182">
    <property type="entry name" value="GNAT_dom"/>
</dbReference>
<sequence length="161" mass="19134">MITLYDRSYKEEIINLVLHVQNYENNLNIKIEEQPDLLDIETYYLHNRGNFWVALDKKEGKVIGSIGLMNLSDEIAVLKKFFVYEEYRGKEFSIGQGLFNVLVEYAKKQKIKIIVLDTPFIAKRSHRFYEKNGFILINKEELPIQYDYPDRISSLYRLDID</sequence>
<dbReference type="EMBL" id="JAWCUD010000002">
    <property type="protein sequence ID" value="MDU0200851.1"/>
    <property type="molecule type" value="Genomic_DNA"/>
</dbReference>
<protein>
    <submittedName>
        <fullName evidence="3">GNAT family N-acetyltransferase</fullName>
    </submittedName>
</protein>
<evidence type="ECO:0000313" key="4">
    <source>
        <dbReference type="Proteomes" id="UP001260980"/>
    </source>
</evidence>
<dbReference type="Proteomes" id="UP001260980">
    <property type="component" value="Unassembled WGS sequence"/>
</dbReference>
<dbReference type="PROSITE" id="PS51186">
    <property type="entry name" value="GNAT"/>
    <property type="match status" value="1"/>
</dbReference>
<dbReference type="PANTHER" id="PTHR13947:SF37">
    <property type="entry name" value="LD18367P"/>
    <property type="match status" value="1"/>
</dbReference>
<evidence type="ECO:0000256" key="1">
    <source>
        <dbReference type="ARBA" id="ARBA00022679"/>
    </source>
</evidence>
<keyword evidence="4" id="KW-1185">Reference proteome</keyword>
<organism evidence="3 4">
    <name type="scientific">Paenibacillus violae</name>
    <dbReference type="NCBI Taxonomy" id="3077234"/>
    <lineage>
        <taxon>Bacteria</taxon>
        <taxon>Bacillati</taxon>
        <taxon>Bacillota</taxon>
        <taxon>Bacilli</taxon>
        <taxon>Bacillales</taxon>
        <taxon>Paenibacillaceae</taxon>
        <taxon>Paenibacillus</taxon>
    </lineage>
</organism>
<dbReference type="Gene3D" id="3.40.630.30">
    <property type="match status" value="1"/>
</dbReference>
<feature type="domain" description="N-acetyltransferase" evidence="2">
    <location>
        <begin position="1"/>
        <end position="161"/>
    </location>
</feature>
<dbReference type="InterPro" id="IPR016181">
    <property type="entry name" value="Acyl_CoA_acyltransferase"/>
</dbReference>
<dbReference type="InterPro" id="IPR050769">
    <property type="entry name" value="NAT_camello-type"/>
</dbReference>
<evidence type="ECO:0000259" key="2">
    <source>
        <dbReference type="PROSITE" id="PS51186"/>
    </source>
</evidence>
<dbReference type="Pfam" id="PF00583">
    <property type="entry name" value="Acetyltransf_1"/>
    <property type="match status" value="1"/>
</dbReference>
<comment type="caution">
    <text evidence="3">The sequence shown here is derived from an EMBL/GenBank/DDBJ whole genome shotgun (WGS) entry which is preliminary data.</text>
</comment>
<gene>
    <name evidence="3" type="ORF">RQP52_07090</name>
</gene>
<dbReference type="RefSeq" id="WP_315950455.1">
    <property type="nucleotide sequence ID" value="NZ_JAWCUD010000002.1"/>
</dbReference>
<proteinExistence type="predicted"/>
<keyword evidence="1" id="KW-0808">Transferase</keyword>
<name>A0ABU3R9U6_9BACL</name>
<dbReference type="SUPFAM" id="SSF55729">
    <property type="entry name" value="Acyl-CoA N-acyltransferases (Nat)"/>
    <property type="match status" value="1"/>
</dbReference>